<sequence length="211" mass="22998">MCICICAIEFHRNYYGDPPFIYSALVFMCACLYEYIPSDLVLFSPGCTISSKSIIGIPIAVNHATRAQVTFMVMGLDQTQESEGHDRTSLALPGIQNGLIEAVANASSGPVILILLSGGCVDVHRWQNDPRIGAILWAGYTGMFGGLAIFDVIFGTANPSAMLTQTWYLDSYVRQVEMTNMNMRPSSDNSTSPGRGYRYFTGSSIIHLAMG</sequence>
<dbReference type="PANTHER" id="PTHR42721">
    <property type="entry name" value="SUGAR HYDROLASE-RELATED"/>
    <property type="match status" value="1"/>
</dbReference>
<keyword evidence="4" id="KW-0812">Transmembrane</keyword>
<dbReference type="InterPro" id="IPR002772">
    <property type="entry name" value="Glyco_hydro_3_C"/>
</dbReference>
<dbReference type="GO" id="GO:0009044">
    <property type="term" value="F:xylan 1,4-beta-xylosidase activity"/>
    <property type="evidence" value="ECO:0007669"/>
    <property type="project" value="InterPro"/>
</dbReference>
<dbReference type="SUPFAM" id="SSF52279">
    <property type="entry name" value="Beta-D-glucan exohydrolase, C-terminal domain"/>
    <property type="match status" value="1"/>
</dbReference>
<dbReference type="GO" id="GO:0031222">
    <property type="term" value="P:arabinan catabolic process"/>
    <property type="evidence" value="ECO:0007669"/>
    <property type="project" value="TreeGrafter"/>
</dbReference>
<dbReference type="Proteomes" id="UP000023152">
    <property type="component" value="Unassembled WGS sequence"/>
</dbReference>
<evidence type="ECO:0000256" key="2">
    <source>
        <dbReference type="ARBA" id="ARBA00022801"/>
    </source>
</evidence>
<evidence type="ECO:0000256" key="4">
    <source>
        <dbReference type="SAM" id="Phobius"/>
    </source>
</evidence>
<feature type="domain" description="Glycoside hydrolase family 3 C-terminal" evidence="5">
    <location>
        <begin position="59"/>
        <end position="172"/>
    </location>
</feature>
<dbReference type="AlphaFoldDB" id="X6MTU1"/>
<dbReference type="GO" id="GO:0046556">
    <property type="term" value="F:alpha-L-arabinofuranosidase activity"/>
    <property type="evidence" value="ECO:0007669"/>
    <property type="project" value="TreeGrafter"/>
</dbReference>
<dbReference type="InterPro" id="IPR044993">
    <property type="entry name" value="BXL"/>
</dbReference>
<comment type="caution">
    <text evidence="6">The sequence shown here is derived from an EMBL/GenBank/DDBJ whole genome shotgun (WGS) entry which is preliminary data.</text>
</comment>
<reference evidence="6 7" key="1">
    <citation type="journal article" date="2013" name="Curr. Biol.">
        <title>The Genome of the Foraminiferan Reticulomyxa filosa.</title>
        <authorList>
            <person name="Glockner G."/>
            <person name="Hulsmann N."/>
            <person name="Schleicher M."/>
            <person name="Noegel A.A."/>
            <person name="Eichinger L."/>
            <person name="Gallinger C."/>
            <person name="Pawlowski J."/>
            <person name="Sierra R."/>
            <person name="Euteneuer U."/>
            <person name="Pillet L."/>
            <person name="Moustafa A."/>
            <person name="Platzer M."/>
            <person name="Groth M."/>
            <person name="Szafranski K."/>
            <person name="Schliwa M."/>
        </authorList>
    </citation>
    <scope>NUCLEOTIDE SEQUENCE [LARGE SCALE GENOMIC DNA]</scope>
</reference>
<dbReference type="Gene3D" id="3.40.50.1700">
    <property type="entry name" value="Glycoside hydrolase family 3 C-terminal domain"/>
    <property type="match status" value="1"/>
</dbReference>
<keyword evidence="2" id="KW-0378">Hydrolase</keyword>
<keyword evidence="4" id="KW-1133">Transmembrane helix</keyword>
<keyword evidence="7" id="KW-1185">Reference proteome</keyword>
<accession>X6MTU1</accession>
<evidence type="ECO:0000256" key="3">
    <source>
        <dbReference type="ARBA" id="ARBA00023295"/>
    </source>
</evidence>
<feature type="transmembrane region" description="Helical" evidence="4">
    <location>
        <begin position="134"/>
        <end position="154"/>
    </location>
</feature>
<protein>
    <recommendedName>
        <fullName evidence="5">Glycoside hydrolase family 3 C-terminal domain-containing protein</fullName>
    </recommendedName>
</protein>
<name>X6MTU1_RETFI</name>
<proteinExistence type="inferred from homology"/>
<evidence type="ECO:0000313" key="7">
    <source>
        <dbReference type="Proteomes" id="UP000023152"/>
    </source>
</evidence>
<keyword evidence="3" id="KW-0326">Glycosidase</keyword>
<gene>
    <name evidence="6" type="ORF">RFI_20067</name>
</gene>
<dbReference type="GO" id="GO:0045493">
    <property type="term" value="P:xylan catabolic process"/>
    <property type="evidence" value="ECO:0007669"/>
    <property type="project" value="InterPro"/>
</dbReference>
<dbReference type="OrthoDB" id="47059at2759"/>
<keyword evidence="4" id="KW-0472">Membrane</keyword>
<dbReference type="PANTHER" id="PTHR42721:SF3">
    <property type="entry name" value="BETA-D-XYLOSIDASE 5-RELATED"/>
    <property type="match status" value="1"/>
</dbReference>
<dbReference type="EMBL" id="ASPP01017012">
    <property type="protein sequence ID" value="ETO17264.1"/>
    <property type="molecule type" value="Genomic_DNA"/>
</dbReference>
<evidence type="ECO:0000259" key="5">
    <source>
        <dbReference type="Pfam" id="PF01915"/>
    </source>
</evidence>
<feature type="transmembrane region" description="Helical" evidence="4">
    <location>
        <begin position="20"/>
        <end position="36"/>
    </location>
</feature>
<dbReference type="Pfam" id="PF01915">
    <property type="entry name" value="Glyco_hydro_3_C"/>
    <property type="match status" value="1"/>
</dbReference>
<organism evidence="6 7">
    <name type="scientific">Reticulomyxa filosa</name>
    <dbReference type="NCBI Taxonomy" id="46433"/>
    <lineage>
        <taxon>Eukaryota</taxon>
        <taxon>Sar</taxon>
        <taxon>Rhizaria</taxon>
        <taxon>Retaria</taxon>
        <taxon>Foraminifera</taxon>
        <taxon>Monothalamids</taxon>
        <taxon>Reticulomyxidae</taxon>
        <taxon>Reticulomyxa</taxon>
    </lineage>
</organism>
<evidence type="ECO:0000313" key="6">
    <source>
        <dbReference type="EMBL" id="ETO17264.1"/>
    </source>
</evidence>
<evidence type="ECO:0000256" key="1">
    <source>
        <dbReference type="ARBA" id="ARBA00005336"/>
    </source>
</evidence>
<dbReference type="InterPro" id="IPR036881">
    <property type="entry name" value="Glyco_hydro_3_C_sf"/>
</dbReference>
<comment type="similarity">
    <text evidence="1">Belongs to the glycosyl hydrolase 3 family.</text>
</comment>